<feature type="region of interest" description="Disordered" evidence="1">
    <location>
        <begin position="74"/>
        <end position="157"/>
    </location>
</feature>
<evidence type="ECO:0000313" key="3">
    <source>
        <dbReference type="Proteomes" id="UP000193685"/>
    </source>
</evidence>
<proteinExistence type="predicted"/>
<name>A0A1Y2F0G8_PROLT</name>
<dbReference type="Proteomes" id="UP000193685">
    <property type="component" value="Unassembled WGS sequence"/>
</dbReference>
<dbReference type="RefSeq" id="XP_040722824.1">
    <property type="nucleotide sequence ID" value="XM_040871571.1"/>
</dbReference>
<dbReference type="AlphaFoldDB" id="A0A1Y2F0G8"/>
<accession>A0A1Y2F0G8</accession>
<evidence type="ECO:0000256" key="1">
    <source>
        <dbReference type="SAM" id="MobiDB-lite"/>
    </source>
</evidence>
<keyword evidence="3" id="KW-1185">Reference proteome</keyword>
<feature type="compositionally biased region" description="Basic and acidic residues" evidence="1">
    <location>
        <begin position="17"/>
        <end position="27"/>
    </location>
</feature>
<feature type="compositionally biased region" description="Polar residues" evidence="1">
    <location>
        <begin position="35"/>
        <end position="57"/>
    </location>
</feature>
<feature type="compositionally biased region" description="Low complexity" evidence="1">
    <location>
        <begin position="105"/>
        <end position="115"/>
    </location>
</feature>
<organism evidence="2 3">
    <name type="scientific">Protomyces lactucae-debilis</name>
    <dbReference type="NCBI Taxonomy" id="2754530"/>
    <lineage>
        <taxon>Eukaryota</taxon>
        <taxon>Fungi</taxon>
        <taxon>Dikarya</taxon>
        <taxon>Ascomycota</taxon>
        <taxon>Taphrinomycotina</taxon>
        <taxon>Taphrinomycetes</taxon>
        <taxon>Taphrinales</taxon>
        <taxon>Protomycetaceae</taxon>
        <taxon>Protomyces</taxon>
    </lineage>
</organism>
<feature type="compositionally biased region" description="Basic and acidic residues" evidence="1">
    <location>
        <begin position="74"/>
        <end position="92"/>
    </location>
</feature>
<protein>
    <submittedName>
        <fullName evidence="2">Uncharacterized protein</fullName>
    </submittedName>
</protein>
<sequence>MSTMMHLDYPRSPVIHTHQEEPADTHLFEAPSPLLTASGSSRPRSSTLHSATSSQTPLRRVTSAALRRVSREYSIRGSDDLPQHASFDRDGKYVPPPPLAPIPAPRSSLDASSKRSSGHGSGLDRLKRRRGGGDASLKAAQRAWQQTPETRGKDGLLSTYGHASAMHAASLSSATMQPPANAAAAAGVQLEMVRGSGYARYPTTKSSAPKTLRVEGQRVKGFKAVWRDFILGLRLKFYRFKKSLGLGPSAVSG</sequence>
<evidence type="ECO:0000313" key="2">
    <source>
        <dbReference type="EMBL" id="ORY76984.1"/>
    </source>
</evidence>
<gene>
    <name evidence="2" type="ORF">BCR37DRAFT_395072</name>
</gene>
<feature type="compositionally biased region" description="Pro residues" evidence="1">
    <location>
        <begin position="94"/>
        <end position="104"/>
    </location>
</feature>
<comment type="caution">
    <text evidence="2">The sequence shown here is derived from an EMBL/GenBank/DDBJ whole genome shotgun (WGS) entry which is preliminary data.</text>
</comment>
<feature type="region of interest" description="Disordered" evidence="1">
    <location>
        <begin position="16"/>
        <end position="61"/>
    </location>
</feature>
<dbReference type="GeneID" id="63788170"/>
<reference evidence="2 3" key="1">
    <citation type="submission" date="2016-07" db="EMBL/GenBank/DDBJ databases">
        <title>Pervasive Adenine N6-methylation of Active Genes in Fungi.</title>
        <authorList>
            <consortium name="DOE Joint Genome Institute"/>
            <person name="Mondo S.J."/>
            <person name="Dannebaum R.O."/>
            <person name="Kuo R.C."/>
            <person name="Labutti K."/>
            <person name="Haridas S."/>
            <person name="Kuo A."/>
            <person name="Salamov A."/>
            <person name="Ahrendt S.R."/>
            <person name="Lipzen A."/>
            <person name="Sullivan W."/>
            <person name="Andreopoulos W.B."/>
            <person name="Clum A."/>
            <person name="Lindquist E."/>
            <person name="Daum C."/>
            <person name="Ramamoorthy G.K."/>
            <person name="Gryganskyi A."/>
            <person name="Culley D."/>
            <person name="Magnuson J.K."/>
            <person name="James T.Y."/>
            <person name="O'Malley M.A."/>
            <person name="Stajich J.E."/>
            <person name="Spatafora J.W."/>
            <person name="Visel A."/>
            <person name="Grigoriev I.V."/>
        </authorList>
    </citation>
    <scope>NUCLEOTIDE SEQUENCE [LARGE SCALE GENOMIC DNA]</scope>
    <source>
        <strain evidence="2 3">12-1054</strain>
    </source>
</reference>
<dbReference type="EMBL" id="MCFI01000021">
    <property type="protein sequence ID" value="ORY76984.1"/>
    <property type="molecule type" value="Genomic_DNA"/>
</dbReference>